<organism evidence="1 2">
    <name type="scientific">Hondaea fermentalgiana</name>
    <dbReference type="NCBI Taxonomy" id="2315210"/>
    <lineage>
        <taxon>Eukaryota</taxon>
        <taxon>Sar</taxon>
        <taxon>Stramenopiles</taxon>
        <taxon>Bigyra</taxon>
        <taxon>Labyrinthulomycetes</taxon>
        <taxon>Thraustochytrida</taxon>
        <taxon>Thraustochytriidae</taxon>
        <taxon>Hondaea</taxon>
    </lineage>
</organism>
<name>A0A2R5GK22_9STRA</name>
<dbReference type="InParanoid" id="A0A2R5GK22"/>
<gene>
    <name evidence="1" type="ORF">FCC1311_074732</name>
</gene>
<sequence>MAAEPGRREHAAVNRFLKRQLQEPLDQRLDVTAQAQRAEIATEALREVKTKSLVLDNARRERSKQVVKEAAERKILTRLHRARQPHARRRKALSNALQACSRDEDFEGLRQAIHIKAGGNLAKPLRGTVIYVSEDVFYLLRSGRSGRVHRIPLRKTQAQFQAPLDRLGVFWTDAAQLVKAEL</sequence>
<proteinExistence type="predicted"/>
<dbReference type="EMBL" id="BEYU01000094">
    <property type="protein sequence ID" value="GBG31252.1"/>
    <property type="molecule type" value="Genomic_DNA"/>
</dbReference>
<protein>
    <submittedName>
        <fullName evidence="1">Uncharacterized protein</fullName>
    </submittedName>
</protein>
<evidence type="ECO:0000313" key="2">
    <source>
        <dbReference type="Proteomes" id="UP000241890"/>
    </source>
</evidence>
<reference evidence="1 2" key="1">
    <citation type="submission" date="2017-12" db="EMBL/GenBank/DDBJ databases">
        <title>Sequencing, de novo assembly and annotation of complete genome of a new Thraustochytrid species, strain FCC1311.</title>
        <authorList>
            <person name="Sedici K."/>
            <person name="Godart F."/>
            <person name="Aiese Cigliano R."/>
            <person name="Sanseverino W."/>
            <person name="Barakat M."/>
            <person name="Ortet P."/>
            <person name="Marechal E."/>
            <person name="Cagnac O."/>
            <person name="Amato A."/>
        </authorList>
    </citation>
    <scope>NUCLEOTIDE SEQUENCE [LARGE SCALE GENOMIC DNA]</scope>
</reference>
<accession>A0A2R5GK22</accession>
<dbReference type="Proteomes" id="UP000241890">
    <property type="component" value="Unassembled WGS sequence"/>
</dbReference>
<evidence type="ECO:0000313" key="1">
    <source>
        <dbReference type="EMBL" id="GBG31252.1"/>
    </source>
</evidence>
<comment type="caution">
    <text evidence="1">The sequence shown here is derived from an EMBL/GenBank/DDBJ whole genome shotgun (WGS) entry which is preliminary data.</text>
</comment>
<keyword evidence="2" id="KW-1185">Reference proteome</keyword>
<dbReference type="AlphaFoldDB" id="A0A2R5GK22"/>